<gene>
    <name evidence="2" type="ORF">D1632_12610</name>
</gene>
<dbReference type="InterPro" id="IPR041685">
    <property type="entry name" value="AAA_GajA/Old/RecF-like"/>
</dbReference>
<organism evidence="2 3">
    <name type="scientific">Chryseobacterium nematophagum</name>
    <dbReference type="NCBI Taxonomy" id="2305228"/>
    <lineage>
        <taxon>Bacteria</taxon>
        <taxon>Pseudomonadati</taxon>
        <taxon>Bacteroidota</taxon>
        <taxon>Flavobacteriia</taxon>
        <taxon>Flavobacteriales</taxon>
        <taxon>Weeksellaceae</taxon>
        <taxon>Chryseobacterium group</taxon>
        <taxon>Chryseobacterium</taxon>
    </lineage>
</organism>
<sequence length="69" mass="7552">MKISSITIKGYKSFGPEGVPLPLQEKLAGFIGLNSAGKTAALEKLRKLFGALLMERKIFRSDFPLISIN</sequence>
<feature type="domain" description="Endonuclease GajA/Old nuclease/RecF-like AAA" evidence="1">
    <location>
        <begin position="1"/>
        <end position="50"/>
    </location>
</feature>
<dbReference type="Pfam" id="PF13175">
    <property type="entry name" value="AAA_15"/>
    <property type="match status" value="1"/>
</dbReference>
<dbReference type="Gene3D" id="3.40.50.300">
    <property type="entry name" value="P-loop containing nucleotide triphosphate hydrolases"/>
    <property type="match status" value="1"/>
</dbReference>
<dbReference type="RefSeq" id="WP_122547607.1">
    <property type="nucleotide sequence ID" value="NZ_QWIV01000014.1"/>
</dbReference>
<comment type="caution">
    <text evidence="2">The sequence shown here is derived from an EMBL/GenBank/DDBJ whole genome shotgun (WGS) entry which is preliminary data.</text>
</comment>
<reference evidence="2 3" key="1">
    <citation type="submission" date="2018-08" db="EMBL/GenBank/DDBJ databases">
        <title>Chryseobacterium nematophagum: a novel matrix digesting pathogen of nematodes.</title>
        <authorList>
            <person name="Page A."/>
            <person name="Roberts M."/>
            <person name="Felix M.-A."/>
            <person name="Weir W."/>
        </authorList>
    </citation>
    <scope>NUCLEOTIDE SEQUENCE [LARGE SCALE GENOMIC DNA]</scope>
    <source>
        <strain evidence="2 3">JUb275</strain>
    </source>
</reference>
<dbReference type="EMBL" id="QWIV01000014">
    <property type="protein sequence ID" value="RMZ58455.1"/>
    <property type="molecule type" value="Genomic_DNA"/>
</dbReference>
<protein>
    <recommendedName>
        <fullName evidence="1">Endonuclease GajA/Old nuclease/RecF-like AAA domain-containing protein</fullName>
    </recommendedName>
</protein>
<evidence type="ECO:0000259" key="1">
    <source>
        <dbReference type="Pfam" id="PF13175"/>
    </source>
</evidence>
<accession>A0A3M7L8W1</accession>
<evidence type="ECO:0000313" key="2">
    <source>
        <dbReference type="EMBL" id="RMZ58455.1"/>
    </source>
</evidence>
<keyword evidence="3" id="KW-1185">Reference proteome</keyword>
<dbReference type="AlphaFoldDB" id="A0A3M7L8W1"/>
<dbReference type="Proteomes" id="UP000267524">
    <property type="component" value="Unassembled WGS sequence"/>
</dbReference>
<dbReference type="InterPro" id="IPR027417">
    <property type="entry name" value="P-loop_NTPase"/>
</dbReference>
<dbReference type="SUPFAM" id="SSF52540">
    <property type="entry name" value="P-loop containing nucleoside triphosphate hydrolases"/>
    <property type="match status" value="1"/>
</dbReference>
<name>A0A3M7L8W1_9FLAO</name>
<evidence type="ECO:0000313" key="3">
    <source>
        <dbReference type="Proteomes" id="UP000267524"/>
    </source>
</evidence>
<proteinExistence type="predicted"/>